<dbReference type="PANTHER" id="PTHR30483:SF6">
    <property type="entry name" value="PERIPLASMIC BINDING PROTEIN OF ABC TRANSPORTER FOR NATURAL AMINO ACIDS"/>
    <property type="match status" value="1"/>
</dbReference>
<keyword evidence="2" id="KW-0732">Signal</keyword>
<dbReference type="RefSeq" id="WP_262590939.1">
    <property type="nucleotide sequence ID" value="NZ_JAOQJQ010000002.1"/>
</dbReference>
<dbReference type="PANTHER" id="PTHR30483">
    <property type="entry name" value="LEUCINE-SPECIFIC-BINDING PROTEIN"/>
    <property type="match status" value="1"/>
</dbReference>
<dbReference type="InterPro" id="IPR028081">
    <property type="entry name" value="Leu-bd"/>
</dbReference>
<accession>A0ABT2TIZ3</accession>
<organism evidence="4 5">
    <name type="scientific">Brotonthovivens ammoniilytica</name>
    <dbReference type="NCBI Taxonomy" id="2981725"/>
    <lineage>
        <taxon>Bacteria</taxon>
        <taxon>Bacillati</taxon>
        <taxon>Bacillota</taxon>
        <taxon>Clostridia</taxon>
        <taxon>Lachnospirales</taxon>
        <taxon>Lachnospiraceae</taxon>
        <taxon>Brotonthovivens</taxon>
    </lineage>
</organism>
<name>A0ABT2TIZ3_9FIRM</name>
<gene>
    <name evidence="4" type="ORF">OCV88_07500</name>
</gene>
<comment type="similarity">
    <text evidence="1">Belongs to the leucine-binding protein family.</text>
</comment>
<dbReference type="SUPFAM" id="SSF53822">
    <property type="entry name" value="Periplasmic binding protein-like I"/>
    <property type="match status" value="1"/>
</dbReference>
<keyword evidence="5" id="KW-1185">Reference proteome</keyword>
<dbReference type="Gene3D" id="3.40.50.2300">
    <property type="match status" value="2"/>
</dbReference>
<evidence type="ECO:0000313" key="4">
    <source>
        <dbReference type="EMBL" id="MCU6762188.1"/>
    </source>
</evidence>
<evidence type="ECO:0000256" key="2">
    <source>
        <dbReference type="ARBA" id="ARBA00022729"/>
    </source>
</evidence>
<protein>
    <submittedName>
        <fullName evidence="4">ABC transporter substrate-binding protein</fullName>
    </submittedName>
</protein>
<dbReference type="CDD" id="cd06268">
    <property type="entry name" value="PBP1_ABC_transporter_LIVBP-like"/>
    <property type="match status" value="1"/>
</dbReference>
<evidence type="ECO:0000256" key="1">
    <source>
        <dbReference type="ARBA" id="ARBA00010062"/>
    </source>
</evidence>
<comment type="caution">
    <text evidence="4">The sequence shown here is derived from an EMBL/GenBank/DDBJ whole genome shotgun (WGS) entry which is preliminary data.</text>
</comment>
<dbReference type="EMBL" id="JAOQJQ010000002">
    <property type="protein sequence ID" value="MCU6762188.1"/>
    <property type="molecule type" value="Genomic_DNA"/>
</dbReference>
<evidence type="ECO:0000259" key="3">
    <source>
        <dbReference type="Pfam" id="PF13458"/>
    </source>
</evidence>
<evidence type="ECO:0000313" key="5">
    <source>
        <dbReference type="Proteomes" id="UP001652442"/>
    </source>
</evidence>
<sequence length="403" mass="45602">MVYHIKRKLLQILILAVFAGLLLLPAVRDNSTANRFQQELREQTKDTIPIVFLCPTTGYYSFVGEDAAWTARYAVEQINASGGINGKKVQLFLKDTRSSKNLAVSYFLGASRETPAVIGPVEAPSSSSIAPLLEDSKTTSIASYSYKDIRNTYQPYTIAYMNDSETGEYLAVKKWSQHNPDIKKVVIFTDTTDEAKNDSVTLLKKMLPELNLQLLDVIDLSGTRDQRHFEQCAIQALNKKADGYISLLSADDYTNILHELKKRGISEGRRITASFSSMSSQLLTSAKDNLDQTFIWNKFDLNYNEQQWRALKTAYQRSHNGEQPVNTIIPDIYNAILALCQCYDELDLSGTETDDASRQKVNEWFQNPPVIQGIQGDFTWENGRKIADYYFFKFEGQNLTPLS</sequence>
<proteinExistence type="inferred from homology"/>
<dbReference type="Pfam" id="PF13458">
    <property type="entry name" value="Peripla_BP_6"/>
    <property type="match status" value="1"/>
</dbReference>
<dbReference type="Proteomes" id="UP001652442">
    <property type="component" value="Unassembled WGS sequence"/>
</dbReference>
<dbReference type="InterPro" id="IPR051010">
    <property type="entry name" value="BCAA_transport"/>
</dbReference>
<reference evidence="4 5" key="1">
    <citation type="journal article" date="2021" name="ISME Commun">
        <title>Automated analysis of genomic sequences facilitates high-throughput and comprehensive description of bacteria.</title>
        <authorList>
            <person name="Hitch T.C.A."/>
        </authorList>
    </citation>
    <scope>NUCLEOTIDE SEQUENCE [LARGE SCALE GENOMIC DNA]</scope>
    <source>
        <strain evidence="4 5">Sanger_109</strain>
    </source>
</reference>
<dbReference type="InterPro" id="IPR028082">
    <property type="entry name" value="Peripla_BP_I"/>
</dbReference>
<feature type="domain" description="Leucine-binding protein" evidence="3">
    <location>
        <begin position="47"/>
        <end position="395"/>
    </location>
</feature>